<evidence type="ECO:0000313" key="2">
    <source>
        <dbReference type="EMBL" id="CEP08749.1"/>
    </source>
</evidence>
<feature type="compositionally biased region" description="Polar residues" evidence="1">
    <location>
        <begin position="39"/>
        <end position="48"/>
    </location>
</feature>
<gene>
    <name evidence="2" type="primary">PARPA_02121.1 scaffold 3112</name>
</gene>
<feature type="non-terminal residue" evidence="2">
    <location>
        <position position="145"/>
    </location>
</feature>
<dbReference type="AlphaFoldDB" id="A0A0B7N0R8"/>
<proteinExistence type="predicted"/>
<sequence>MTSRRLAGAINTIQAEDNRRGQSRLEAQRRRRQRQAAQFDTSQNSSDSEGLDSSIADNSDVDVDFDSLSWENVRSKYEVDIRKGCTEVCVCCGCLHFEKNIRILSKDTIASWGCSQDLIDSIFQVAFAQDTEEETGQFCSTCWRT</sequence>
<accession>A0A0B7N0R8</accession>
<reference evidence="2 3" key="1">
    <citation type="submission" date="2014-09" db="EMBL/GenBank/DDBJ databases">
        <authorList>
            <person name="Ellenberger Sabrina"/>
        </authorList>
    </citation>
    <scope>NUCLEOTIDE SEQUENCE [LARGE SCALE GENOMIC DNA]</scope>
    <source>
        <strain evidence="2 3">CBS 412.66</strain>
    </source>
</reference>
<evidence type="ECO:0000313" key="3">
    <source>
        <dbReference type="Proteomes" id="UP000054107"/>
    </source>
</evidence>
<organism evidence="2 3">
    <name type="scientific">Parasitella parasitica</name>
    <dbReference type="NCBI Taxonomy" id="35722"/>
    <lineage>
        <taxon>Eukaryota</taxon>
        <taxon>Fungi</taxon>
        <taxon>Fungi incertae sedis</taxon>
        <taxon>Mucoromycota</taxon>
        <taxon>Mucoromycotina</taxon>
        <taxon>Mucoromycetes</taxon>
        <taxon>Mucorales</taxon>
        <taxon>Mucorineae</taxon>
        <taxon>Mucoraceae</taxon>
        <taxon>Parasitella</taxon>
    </lineage>
</organism>
<name>A0A0B7N0R8_9FUNG</name>
<feature type="region of interest" description="Disordered" evidence="1">
    <location>
        <begin position="17"/>
        <end position="60"/>
    </location>
</feature>
<dbReference type="Proteomes" id="UP000054107">
    <property type="component" value="Unassembled WGS sequence"/>
</dbReference>
<dbReference type="OrthoDB" id="2301650at2759"/>
<evidence type="ECO:0000256" key="1">
    <source>
        <dbReference type="SAM" id="MobiDB-lite"/>
    </source>
</evidence>
<keyword evidence="3" id="KW-1185">Reference proteome</keyword>
<protein>
    <submittedName>
        <fullName evidence="2">Uncharacterized protein</fullName>
    </submittedName>
</protein>
<dbReference type="EMBL" id="LN720217">
    <property type="protein sequence ID" value="CEP08749.1"/>
    <property type="molecule type" value="Genomic_DNA"/>
</dbReference>